<dbReference type="EC" id="3.6.1.27" evidence="3 17"/>
<evidence type="ECO:0000256" key="15">
    <source>
        <dbReference type="ARBA" id="ARBA00032932"/>
    </source>
</evidence>
<comment type="catalytic activity">
    <reaction evidence="16 17">
        <text>di-trans,octa-cis-undecaprenyl diphosphate + H2O = di-trans,octa-cis-undecaprenyl phosphate + phosphate + H(+)</text>
        <dbReference type="Rhea" id="RHEA:28094"/>
        <dbReference type="ChEBI" id="CHEBI:15377"/>
        <dbReference type="ChEBI" id="CHEBI:15378"/>
        <dbReference type="ChEBI" id="CHEBI:43474"/>
        <dbReference type="ChEBI" id="CHEBI:58405"/>
        <dbReference type="ChEBI" id="CHEBI:60392"/>
        <dbReference type="EC" id="3.6.1.27"/>
    </reaction>
</comment>
<dbReference type="Proteomes" id="UP000247612">
    <property type="component" value="Unassembled WGS sequence"/>
</dbReference>
<keyword evidence="9 17" id="KW-0573">Peptidoglycan synthesis</keyword>
<feature type="transmembrane region" description="Helical" evidence="17">
    <location>
        <begin position="46"/>
        <end position="67"/>
    </location>
</feature>
<keyword evidence="10 17" id="KW-1133">Transmembrane helix</keyword>
<keyword evidence="13 17" id="KW-0961">Cell wall biogenesis/degradation</keyword>
<keyword evidence="7 17" id="KW-0378">Hydrolase</keyword>
<dbReference type="NCBIfam" id="NF001391">
    <property type="entry name" value="PRK00281.1-5"/>
    <property type="match status" value="1"/>
</dbReference>
<comment type="function">
    <text evidence="17">Catalyzes the dephosphorylation of undecaprenyl diphosphate (UPP). Confers resistance to bacitracin.</text>
</comment>
<keyword evidence="19" id="KW-1185">Reference proteome</keyword>
<proteinExistence type="inferred from homology"/>
<comment type="miscellaneous">
    <text evidence="17">Bacitracin is thought to be involved in the inhibition of peptidoglycan synthesis by sequestering undecaprenyl diphosphate, thereby reducing the pool of lipid carrier available.</text>
</comment>
<keyword evidence="8 17" id="KW-0133">Cell shape</keyword>
<dbReference type="PANTHER" id="PTHR30622">
    <property type="entry name" value="UNDECAPRENYL-DIPHOSPHATASE"/>
    <property type="match status" value="1"/>
</dbReference>
<keyword evidence="11 17" id="KW-0472">Membrane</keyword>
<sequence length="273" mass="30165">MNLTLEILKAILLGIVQGITEWLPISSTGHMILVDEFIKMQFPAEFVDLFLVVVQFGSILAVVLLYFHKLNPFSRRKSATEKANTFELWSKVLVACVPAGIIGVLFNDTIKELFFNSTVVAITLIVYGIGFILIENQKKVSVTNTLNAITYKEALLIGVFQVLALIPGTSRSGATILGGIMLGLSRTVASEFTFFVAIPVMFGASLLDIVKYSGSFTFAQVLVLLVGMVTAFLVSVVAIRALMKYIRKHDFKIFGYYRIALGVLVLLYFAFIR</sequence>
<dbReference type="STRING" id="1034346.GCA_000313565_01514"/>
<dbReference type="GO" id="GO:0050380">
    <property type="term" value="F:undecaprenyl-diphosphatase activity"/>
    <property type="evidence" value="ECO:0007669"/>
    <property type="project" value="UniProtKB-UniRule"/>
</dbReference>
<dbReference type="GO" id="GO:0009252">
    <property type="term" value="P:peptidoglycan biosynthetic process"/>
    <property type="evidence" value="ECO:0007669"/>
    <property type="project" value="UniProtKB-KW"/>
</dbReference>
<evidence type="ECO:0000256" key="1">
    <source>
        <dbReference type="ARBA" id="ARBA00004651"/>
    </source>
</evidence>
<evidence type="ECO:0000256" key="4">
    <source>
        <dbReference type="ARBA" id="ARBA00021581"/>
    </source>
</evidence>
<evidence type="ECO:0000256" key="13">
    <source>
        <dbReference type="ARBA" id="ARBA00023316"/>
    </source>
</evidence>
<dbReference type="EMBL" id="QJKH01000004">
    <property type="protein sequence ID" value="PXX80018.1"/>
    <property type="molecule type" value="Genomic_DNA"/>
</dbReference>
<evidence type="ECO:0000256" key="14">
    <source>
        <dbReference type="ARBA" id="ARBA00032707"/>
    </source>
</evidence>
<dbReference type="NCBIfam" id="NF001390">
    <property type="entry name" value="PRK00281.1-4"/>
    <property type="match status" value="1"/>
</dbReference>
<feature type="transmembrane region" description="Helical" evidence="17">
    <location>
        <begin position="192"/>
        <end position="210"/>
    </location>
</feature>
<evidence type="ECO:0000256" key="3">
    <source>
        <dbReference type="ARBA" id="ARBA00012374"/>
    </source>
</evidence>
<accession>A0A318KT57</accession>
<feature type="transmembrane region" description="Helical" evidence="17">
    <location>
        <begin position="7"/>
        <end position="26"/>
    </location>
</feature>
<evidence type="ECO:0000256" key="2">
    <source>
        <dbReference type="ARBA" id="ARBA00010621"/>
    </source>
</evidence>
<evidence type="ECO:0000256" key="11">
    <source>
        <dbReference type="ARBA" id="ARBA00023136"/>
    </source>
</evidence>
<dbReference type="AlphaFoldDB" id="A0A318KT57"/>
<dbReference type="NCBIfam" id="NF001389">
    <property type="entry name" value="PRK00281.1-2"/>
    <property type="match status" value="1"/>
</dbReference>
<comment type="caution">
    <text evidence="18">The sequence shown here is derived from an EMBL/GenBank/DDBJ whole genome shotgun (WGS) entry which is preliminary data.</text>
</comment>
<evidence type="ECO:0000256" key="9">
    <source>
        <dbReference type="ARBA" id="ARBA00022984"/>
    </source>
</evidence>
<protein>
    <recommendedName>
        <fullName evidence="4 17">Undecaprenyl-diphosphatase</fullName>
        <ecNumber evidence="3 17">3.6.1.27</ecNumber>
    </recommendedName>
    <alternativeName>
        <fullName evidence="15 17">Bacitracin resistance protein</fullName>
    </alternativeName>
    <alternativeName>
        <fullName evidence="14 17">Undecaprenyl pyrophosphate phosphatase</fullName>
    </alternativeName>
</protein>
<feature type="transmembrane region" description="Helical" evidence="17">
    <location>
        <begin position="222"/>
        <end position="243"/>
    </location>
</feature>
<keyword evidence="12 17" id="KW-0046">Antibiotic resistance</keyword>
<comment type="subcellular location">
    <subcellularLocation>
        <location evidence="1 17">Cell membrane</location>
        <topology evidence="1 17">Multi-pass membrane protein</topology>
    </subcellularLocation>
</comment>
<evidence type="ECO:0000313" key="19">
    <source>
        <dbReference type="Proteomes" id="UP000247612"/>
    </source>
</evidence>
<comment type="similarity">
    <text evidence="2 17">Belongs to the UppP family.</text>
</comment>
<feature type="transmembrane region" description="Helical" evidence="17">
    <location>
        <begin position="155"/>
        <end position="180"/>
    </location>
</feature>
<keyword evidence="5 17" id="KW-1003">Cell membrane</keyword>
<reference evidence="18 19" key="1">
    <citation type="submission" date="2018-05" db="EMBL/GenBank/DDBJ databases">
        <title>Genomic Encyclopedia of Type Strains, Phase IV (KMG-IV): sequencing the most valuable type-strain genomes for metagenomic binning, comparative biology and taxonomic classification.</title>
        <authorList>
            <person name="Goeker M."/>
        </authorList>
    </citation>
    <scope>NUCLEOTIDE SEQUENCE [LARGE SCALE GENOMIC DNA]</scope>
    <source>
        <strain evidence="18 19">JC118</strain>
    </source>
</reference>
<feature type="transmembrane region" description="Helical" evidence="17">
    <location>
        <begin position="255"/>
        <end position="272"/>
    </location>
</feature>
<dbReference type="GeneID" id="94441936"/>
<evidence type="ECO:0000256" key="10">
    <source>
        <dbReference type="ARBA" id="ARBA00022989"/>
    </source>
</evidence>
<keyword evidence="6 17" id="KW-0812">Transmembrane</keyword>
<dbReference type="HAMAP" id="MF_01006">
    <property type="entry name" value="Undec_diphosphatase"/>
    <property type="match status" value="1"/>
</dbReference>
<feature type="transmembrane region" description="Helical" evidence="17">
    <location>
        <begin position="88"/>
        <end position="107"/>
    </location>
</feature>
<dbReference type="InterPro" id="IPR003824">
    <property type="entry name" value="UppP"/>
</dbReference>
<organism evidence="18 19">
    <name type="scientific">Dielma fastidiosa</name>
    <dbReference type="NCBI Taxonomy" id="1034346"/>
    <lineage>
        <taxon>Bacteria</taxon>
        <taxon>Bacillati</taxon>
        <taxon>Bacillota</taxon>
        <taxon>Erysipelotrichia</taxon>
        <taxon>Erysipelotrichales</taxon>
        <taxon>Erysipelotrichaceae</taxon>
        <taxon>Dielma</taxon>
    </lineage>
</organism>
<evidence type="ECO:0000256" key="6">
    <source>
        <dbReference type="ARBA" id="ARBA00022692"/>
    </source>
</evidence>
<dbReference type="Pfam" id="PF02673">
    <property type="entry name" value="BacA"/>
    <property type="match status" value="1"/>
</dbReference>
<dbReference type="GO" id="GO:0005886">
    <property type="term" value="C:plasma membrane"/>
    <property type="evidence" value="ECO:0007669"/>
    <property type="project" value="UniProtKB-SubCell"/>
</dbReference>
<dbReference type="GO" id="GO:0071555">
    <property type="term" value="P:cell wall organization"/>
    <property type="evidence" value="ECO:0007669"/>
    <property type="project" value="UniProtKB-KW"/>
</dbReference>
<gene>
    <name evidence="17" type="primary">uppP</name>
    <name evidence="18" type="ORF">DES51_10420</name>
</gene>
<dbReference type="PANTHER" id="PTHR30622:SF3">
    <property type="entry name" value="UNDECAPRENYL-DIPHOSPHATASE"/>
    <property type="match status" value="1"/>
</dbReference>
<dbReference type="NCBIfam" id="TIGR00753">
    <property type="entry name" value="undec_PP_bacA"/>
    <property type="match status" value="1"/>
</dbReference>
<feature type="transmembrane region" description="Helical" evidence="17">
    <location>
        <begin position="113"/>
        <end position="134"/>
    </location>
</feature>
<evidence type="ECO:0000313" key="18">
    <source>
        <dbReference type="EMBL" id="PXX80018.1"/>
    </source>
</evidence>
<evidence type="ECO:0000256" key="7">
    <source>
        <dbReference type="ARBA" id="ARBA00022801"/>
    </source>
</evidence>
<name>A0A318KT57_9FIRM</name>
<evidence type="ECO:0000256" key="16">
    <source>
        <dbReference type="ARBA" id="ARBA00047594"/>
    </source>
</evidence>
<dbReference type="GO" id="GO:0008360">
    <property type="term" value="P:regulation of cell shape"/>
    <property type="evidence" value="ECO:0007669"/>
    <property type="project" value="UniProtKB-KW"/>
</dbReference>
<evidence type="ECO:0000256" key="5">
    <source>
        <dbReference type="ARBA" id="ARBA00022475"/>
    </source>
</evidence>
<dbReference type="OrthoDB" id="9808289at2"/>
<evidence type="ECO:0000256" key="8">
    <source>
        <dbReference type="ARBA" id="ARBA00022960"/>
    </source>
</evidence>
<evidence type="ECO:0000256" key="17">
    <source>
        <dbReference type="HAMAP-Rule" id="MF_01006"/>
    </source>
</evidence>
<evidence type="ECO:0000256" key="12">
    <source>
        <dbReference type="ARBA" id="ARBA00023251"/>
    </source>
</evidence>
<dbReference type="RefSeq" id="WP_022937817.1">
    <property type="nucleotide sequence ID" value="NZ_CABKRQ010000004.1"/>
</dbReference>
<dbReference type="GO" id="GO:0046677">
    <property type="term" value="P:response to antibiotic"/>
    <property type="evidence" value="ECO:0007669"/>
    <property type="project" value="UniProtKB-UniRule"/>
</dbReference>